<organism evidence="1">
    <name type="scientific">marine sediment metagenome</name>
    <dbReference type="NCBI Taxonomy" id="412755"/>
    <lineage>
        <taxon>unclassified sequences</taxon>
        <taxon>metagenomes</taxon>
        <taxon>ecological metagenomes</taxon>
    </lineage>
</organism>
<accession>A0A0F9TIZ9</accession>
<proteinExistence type="predicted"/>
<evidence type="ECO:0000313" key="1">
    <source>
        <dbReference type="EMBL" id="KKN74847.1"/>
    </source>
</evidence>
<dbReference type="Pfam" id="PF02945">
    <property type="entry name" value="Endonuclease_7"/>
    <property type="match status" value="1"/>
</dbReference>
<protein>
    <recommendedName>
        <fullName evidence="2">Recombination endonuclease VII</fullName>
    </recommendedName>
</protein>
<dbReference type="InterPro" id="IPR038563">
    <property type="entry name" value="Endonuclease_7_sf"/>
</dbReference>
<comment type="caution">
    <text evidence="1">The sequence shown here is derived from an EMBL/GenBank/DDBJ whole genome shotgun (WGS) entry which is preliminary data.</text>
</comment>
<dbReference type="EMBL" id="LAZR01000319">
    <property type="protein sequence ID" value="KKN74847.1"/>
    <property type="molecule type" value="Genomic_DNA"/>
</dbReference>
<name>A0A0F9TIZ9_9ZZZZ</name>
<dbReference type="InterPro" id="IPR044925">
    <property type="entry name" value="His-Me_finger_sf"/>
</dbReference>
<sequence>MRRDCCHAGEVALTTATDLRKGQVPWNKGTGGCKRGHDPAEYRPSPSGIGICYECKRENGARYREENRYNLRLTNRVKRYSLTKPELQEMLVKQQGCCAICDSPFFSDKFRIDHDHQTGQVRGLLCVACNTALGLLDDNPGTAKRAMEYLSDHKH</sequence>
<reference evidence="1" key="1">
    <citation type="journal article" date="2015" name="Nature">
        <title>Complex archaea that bridge the gap between prokaryotes and eukaryotes.</title>
        <authorList>
            <person name="Spang A."/>
            <person name="Saw J.H."/>
            <person name="Jorgensen S.L."/>
            <person name="Zaremba-Niedzwiedzka K."/>
            <person name="Martijn J."/>
            <person name="Lind A.E."/>
            <person name="van Eijk R."/>
            <person name="Schleper C."/>
            <person name="Guy L."/>
            <person name="Ettema T.J."/>
        </authorList>
    </citation>
    <scope>NUCLEOTIDE SEQUENCE</scope>
</reference>
<dbReference type="SUPFAM" id="SSF54060">
    <property type="entry name" value="His-Me finger endonucleases"/>
    <property type="match status" value="1"/>
</dbReference>
<evidence type="ECO:0008006" key="2">
    <source>
        <dbReference type="Google" id="ProtNLM"/>
    </source>
</evidence>
<dbReference type="AlphaFoldDB" id="A0A0F9TIZ9"/>
<dbReference type="Gene3D" id="3.40.1800.10">
    <property type="entry name" value="His-Me finger endonucleases"/>
    <property type="match status" value="1"/>
</dbReference>
<dbReference type="InterPro" id="IPR004211">
    <property type="entry name" value="Endonuclease_7"/>
</dbReference>
<gene>
    <name evidence="1" type="ORF">LCGC14_0385960</name>
</gene>